<feature type="region of interest" description="Disordered" evidence="1">
    <location>
        <begin position="393"/>
        <end position="487"/>
    </location>
</feature>
<feature type="compositionally biased region" description="Basic and acidic residues" evidence="1">
    <location>
        <begin position="1019"/>
        <end position="1036"/>
    </location>
</feature>
<feature type="region of interest" description="Disordered" evidence="1">
    <location>
        <begin position="841"/>
        <end position="1051"/>
    </location>
</feature>
<feature type="compositionally biased region" description="Low complexity" evidence="1">
    <location>
        <begin position="680"/>
        <end position="695"/>
    </location>
</feature>
<feature type="compositionally biased region" description="Basic and acidic residues" evidence="1">
    <location>
        <begin position="513"/>
        <end position="522"/>
    </location>
</feature>
<feature type="compositionally biased region" description="Basic and acidic residues" evidence="1">
    <location>
        <begin position="1001"/>
        <end position="1010"/>
    </location>
</feature>
<evidence type="ECO:0000313" key="3">
    <source>
        <dbReference type="EMBL" id="KZV95126.1"/>
    </source>
</evidence>
<accession>A0A165JP28</accession>
<feature type="region of interest" description="Disordered" evidence="1">
    <location>
        <begin position="287"/>
        <end position="370"/>
    </location>
</feature>
<feature type="compositionally biased region" description="Polar residues" evidence="1">
    <location>
        <begin position="80"/>
        <end position="90"/>
    </location>
</feature>
<proteinExistence type="predicted"/>
<feature type="domain" description="PH" evidence="2">
    <location>
        <begin position="165"/>
        <end position="256"/>
    </location>
</feature>
<dbReference type="Proteomes" id="UP000077266">
    <property type="component" value="Unassembled WGS sequence"/>
</dbReference>
<dbReference type="InterPro" id="IPR001849">
    <property type="entry name" value="PH_domain"/>
</dbReference>
<reference evidence="3 4" key="1">
    <citation type="journal article" date="2016" name="Mol. Biol. Evol.">
        <title>Comparative Genomics of Early-Diverging Mushroom-Forming Fungi Provides Insights into the Origins of Lignocellulose Decay Capabilities.</title>
        <authorList>
            <person name="Nagy L.G."/>
            <person name="Riley R."/>
            <person name="Tritt A."/>
            <person name="Adam C."/>
            <person name="Daum C."/>
            <person name="Floudas D."/>
            <person name="Sun H."/>
            <person name="Yadav J.S."/>
            <person name="Pangilinan J."/>
            <person name="Larsson K.H."/>
            <person name="Matsuura K."/>
            <person name="Barry K."/>
            <person name="Labutti K."/>
            <person name="Kuo R."/>
            <person name="Ohm R.A."/>
            <person name="Bhattacharya S.S."/>
            <person name="Shirouzu T."/>
            <person name="Yoshinaga Y."/>
            <person name="Martin F.M."/>
            <person name="Grigoriev I.V."/>
            <person name="Hibbett D.S."/>
        </authorList>
    </citation>
    <scope>NUCLEOTIDE SEQUENCE [LARGE SCALE GENOMIC DNA]</scope>
    <source>
        <strain evidence="3 4">HHB12029</strain>
    </source>
</reference>
<feature type="compositionally biased region" description="Polar residues" evidence="1">
    <location>
        <begin position="354"/>
        <end position="366"/>
    </location>
</feature>
<feature type="compositionally biased region" description="Polar residues" evidence="1">
    <location>
        <begin position="410"/>
        <end position="426"/>
    </location>
</feature>
<dbReference type="Gene3D" id="2.30.29.30">
    <property type="entry name" value="Pleckstrin-homology domain (PH domain)/Phosphotyrosine-binding domain (PTB)"/>
    <property type="match status" value="1"/>
</dbReference>
<feature type="compositionally biased region" description="Polar residues" evidence="1">
    <location>
        <begin position="969"/>
        <end position="986"/>
    </location>
</feature>
<evidence type="ECO:0000256" key="1">
    <source>
        <dbReference type="SAM" id="MobiDB-lite"/>
    </source>
</evidence>
<feature type="compositionally biased region" description="Low complexity" evidence="1">
    <location>
        <begin position="287"/>
        <end position="332"/>
    </location>
</feature>
<dbReference type="AlphaFoldDB" id="A0A165JP28"/>
<protein>
    <recommendedName>
        <fullName evidence="2">PH domain-containing protein</fullName>
    </recommendedName>
</protein>
<feature type="compositionally biased region" description="Pro residues" evidence="1">
    <location>
        <begin position="577"/>
        <end position="610"/>
    </location>
</feature>
<feature type="compositionally biased region" description="Polar residues" evidence="1">
    <location>
        <begin position="31"/>
        <end position="67"/>
    </location>
</feature>
<keyword evidence="4" id="KW-1185">Reference proteome</keyword>
<feature type="compositionally biased region" description="Basic residues" evidence="1">
    <location>
        <begin position="740"/>
        <end position="750"/>
    </location>
</feature>
<feature type="compositionally biased region" description="Polar residues" evidence="1">
    <location>
        <begin position="696"/>
        <end position="739"/>
    </location>
</feature>
<evidence type="ECO:0000313" key="4">
    <source>
        <dbReference type="Proteomes" id="UP000077266"/>
    </source>
</evidence>
<feature type="compositionally biased region" description="Low complexity" evidence="1">
    <location>
        <begin position="545"/>
        <end position="563"/>
    </location>
</feature>
<feature type="compositionally biased region" description="Pro residues" evidence="1">
    <location>
        <begin position="650"/>
        <end position="662"/>
    </location>
</feature>
<feature type="compositionally biased region" description="Low complexity" evidence="1">
    <location>
        <begin position="503"/>
        <end position="512"/>
    </location>
</feature>
<feature type="compositionally biased region" description="Polar residues" evidence="1">
    <location>
        <begin position="1"/>
        <end position="12"/>
    </location>
</feature>
<feature type="compositionally biased region" description="Pro residues" evidence="1">
    <location>
        <begin position="843"/>
        <end position="864"/>
    </location>
</feature>
<evidence type="ECO:0000259" key="2">
    <source>
        <dbReference type="PROSITE" id="PS50003"/>
    </source>
</evidence>
<dbReference type="STRING" id="1314781.A0A165JP28"/>
<dbReference type="InParanoid" id="A0A165JP28"/>
<dbReference type="EMBL" id="KV425962">
    <property type="protein sequence ID" value="KZV95126.1"/>
    <property type="molecule type" value="Genomic_DNA"/>
</dbReference>
<gene>
    <name evidence="3" type="ORF">EXIGLDRAFT_735907</name>
</gene>
<feature type="compositionally biased region" description="Pro residues" evidence="1">
    <location>
        <begin position="617"/>
        <end position="629"/>
    </location>
</feature>
<dbReference type="InterPro" id="IPR011993">
    <property type="entry name" value="PH-like_dom_sf"/>
</dbReference>
<feature type="compositionally biased region" description="Low complexity" evidence="1">
    <location>
        <begin position="752"/>
        <end position="767"/>
    </location>
</feature>
<dbReference type="PROSITE" id="PS50003">
    <property type="entry name" value="PH_DOMAIN"/>
    <property type="match status" value="1"/>
</dbReference>
<dbReference type="SUPFAM" id="SSF50729">
    <property type="entry name" value="PH domain-like"/>
    <property type="match status" value="1"/>
</dbReference>
<sequence length="1051" mass="110592">MSATTPSLSGSTYFGRPRSASSASRPRHATDASSMAPSISSWAHSVAPSQPTPTSSRRASLLATLTFSLRRPASKRGPRQTASKPESTYSEVYEDDVMDITAAPTEDELERERLRTAAAQAVGLTLQTSPSPPPIPAPPPPLQPFPSTRALLSPRATLSATVSKRSAHSGFLGRTQWKQRLVMLTTRNMHALVGQTEVERLALMASSVAFVADDEPGMGGRKSIIKLGTEAEWWTIQMRDAAQMHAWLQAIKAAVAALRPRSPDSTVSSHFLAPPVLRVLSTTPTSPTFPPFGSGSTTPSPASSTRLSRTRSAAPAPTTAAALKSLLSTRRLSVGRRRSPSDPGNGFPVLERSPNGSSISAHTVSGTVPVGPEILGRRIYEPAPMSVAAAEIPLPMSPPRSPSPKLSSRVIQPQPQAPQSLHQHTMSLPPPPRPRRQRPVTSPPLPSPPHPPDIENPAAQTDRSVDENSLPLPEFRTAPKMPPSPELVLRDLPVSAFRHSRVSVVSGASVGGDSDRDVEQEHSGPTVKHPYGATNGTTSKGNKRLSTSSALSAGSGASGSSSGRFLRPGHGSGGMPPQRPPPVGSLPPTPVGNGAPSPPPTGPLPTPPSLPASSSSPSPPPLSVLPPVPGSMSNRRSVRMSLSPANALPPSLPPSGPLPPTPTQSTDRSRIRNSVTFATSPESSLSRSSSIREGSNAPSHSRTSSFGPTATSIVEEGSSSQPTTNGHTRTESASSSGTTNRKRVSLKLRFKSSPATSTPPDASTDTAGTSFLMPITPSSAGSPRAREFDATPTHERGMSFLSPYTPAEEHISFINSFPPPMPSPLPSDLFTILPGMDYSRGAVPPPLPSPTLFPPPEQPLPTEPQPLRANELFSSIRVPNRGRAGSLSTLEMDAPEPRSLSPPPPRRNRSSMTSTIHSKRASIGSIGGLSRRSDHRVRGSVDSALAVPGVTPKRTSGDSAAIVLGTGSRPHTASSDATHSLASSGDVNPLPERPLEEDEKPEPVKPRISMDGELLDDAPVEHTKQDSDDDNQHDSGFDSAIHLPLHEPQEA</sequence>
<name>A0A165JP28_EXIGL</name>
<dbReference type="OrthoDB" id="3256387at2759"/>
<feature type="region of interest" description="Disordered" evidence="1">
    <location>
        <begin position="1"/>
        <end position="95"/>
    </location>
</feature>
<organism evidence="3 4">
    <name type="scientific">Exidia glandulosa HHB12029</name>
    <dbReference type="NCBI Taxonomy" id="1314781"/>
    <lineage>
        <taxon>Eukaryota</taxon>
        <taxon>Fungi</taxon>
        <taxon>Dikarya</taxon>
        <taxon>Basidiomycota</taxon>
        <taxon>Agaricomycotina</taxon>
        <taxon>Agaricomycetes</taxon>
        <taxon>Auriculariales</taxon>
        <taxon>Exidiaceae</taxon>
        <taxon>Exidia</taxon>
    </lineage>
</organism>
<feature type="region of interest" description="Disordered" evidence="1">
    <location>
        <begin position="503"/>
        <end position="788"/>
    </location>
</feature>
<feature type="compositionally biased region" description="Pro residues" evidence="1">
    <location>
        <begin position="441"/>
        <end position="451"/>
    </location>
</feature>